<keyword evidence="4" id="KW-0479">Metal-binding</keyword>
<evidence type="ECO:0000256" key="2">
    <source>
        <dbReference type="ARBA" id="ARBA00022617"/>
    </source>
</evidence>
<proteinExistence type="inferred from homology"/>
<evidence type="ECO:0000256" key="1">
    <source>
        <dbReference type="ARBA" id="ARBA00022448"/>
    </source>
</evidence>
<dbReference type="SUPFAM" id="SSF46458">
    <property type="entry name" value="Globin-like"/>
    <property type="match status" value="1"/>
</dbReference>
<feature type="domain" description="Globin" evidence="7">
    <location>
        <begin position="24"/>
        <end position="166"/>
    </location>
</feature>
<dbReference type="CDD" id="cd01040">
    <property type="entry name" value="Mb-like"/>
    <property type="match status" value="1"/>
</dbReference>
<dbReference type="AlphaFoldDB" id="A0A9P0D2E2"/>
<dbReference type="GO" id="GO:0019825">
    <property type="term" value="F:oxygen binding"/>
    <property type="evidence" value="ECO:0007669"/>
    <property type="project" value="InterPro"/>
</dbReference>
<evidence type="ECO:0000313" key="8">
    <source>
        <dbReference type="EMBL" id="CAH1108626.1"/>
    </source>
</evidence>
<dbReference type="Proteomes" id="UP001153636">
    <property type="component" value="Chromosome 3"/>
</dbReference>
<dbReference type="GO" id="GO:0046872">
    <property type="term" value="F:metal ion binding"/>
    <property type="evidence" value="ECO:0007669"/>
    <property type="project" value="UniProtKB-KW"/>
</dbReference>
<comment type="similarity">
    <text evidence="6">Belongs to the globin family.</text>
</comment>
<keyword evidence="5" id="KW-0408">Iron</keyword>
<organism evidence="8 9">
    <name type="scientific">Psylliodes chrysocephalus</name>
    <dbReference type="NCBI Taxonomy" id="3402493"/>
    <lineage>
        <taxon>Eukaryota</taxon>
        <taxon>Metazoa</taxon>
        <taxon>Ecdysozoa</taxon>
        <taxon>Arthropoda</taxon>
        <taxon>Hexapoda</taxon>
        <taxon>Insecta</taxon>
        <taxon>Pterygota</taxon>
        <taxon>Neoptera</taxon>
        <taxon>Endopterygota</taxon>
        <taxon>Coleoptera</taxon>
        <taxon>Polyphaga</taxon>
        <taxon>Cucujiformia</taxon>
        <taxon>Chrysomeloidea</taxon>
        <taxon>Chrysomelidae</taxon>
        <taxon>Galerucinae</taxon>
        <taxon>Alticini</taxon>
        <taxon>Psylliodes</taxon>
    </lineage>
</organism>
<name>A0A9P0D2E2_9CUCU</name>
<dbReference type="PROSITE" id="PS01033">
    <property type="entry name" value="GLOBIN"/>
    <property type="match status" value="1"/>
</dbReference>
<dbReference type="Pfam" id="PF00042">
    <property type="entry name" value="Globin"/>
    <property type="match status" value="1"/>
</dbReference>
<gene>
    <name evidence="8" type="ORF">PSYICH_LOCUS9113</name>
</gene>
<dbReference type="Gene3D" id="1.10.490.10">
    <property type="entry name" value="Globins"/>
    <property type="match status" value="1"/>
</dbReference>
<dbReference type="InterPro" id="IPR000971">
    <property type="entry name" value="Globin"/>
</dbReference>
<evidence type="ECO:0000256" key="4">
    <source>
        <dbReference type="ARBA" id="ARBA00022723"/>
    </source>
</evidence>
<dbReference type="PANTHER" id="PTHR47217:SF1">
    <property type="entry name" value="GLOBIN-LIKE PROTEIN"/>
    <property type="match status" value="1"/>
</dbReference>
<dbReference type="InterPro" id="IPR044399">
    <property type="entry name" value="Mb-like_M"/>
</dbReference>
<evidence type="ECO:0000256" key="5">
    <source>
        <dbReference type="ARBA" id="ARBA00023004"/>
    </source>
</evidence>
<dbReference type="InterPro" id="IPR012292">
    <property type="entry name" value="Globin/Proto"/>
</dbReference>
<keyword evidence="3 6" id="KW-0561">Oxygen transport</keyword>
<keyword evidence="9" id="KW-1185">Reference proteome</keyword>
<evidence type="ECO:0000256" key="6">
    <source>
        <dbReference type="RuleBase" id="RU000356"/>
    </source>
</evidence>
<dbReference type="GO" id="GO:0020037">
    <property type="term" value="F:heme binding"/>
    <property type="evidence" value="ECO:0007669"/>
    <property type="project" value="InterPro"/>
</dbReference>
<dbReference type="OrthoDB" id="436496at2759"/>
<evidence type="ECO:0000313" key="9">
    <source>
        <dbReference type="Proteomes" id="UP001153636"/>
    </source>
</evidence>
<dbReference type="InterPro" id="IPR009050">
    <property type="entry name" value="Globin-like_sf"/>
</dbReference>
<reference evidence="8" key="1">
    <citation type="submission" date="2022-01" db="EMBL/GenBank/DDBJ databases">
        <authorList>
            <person name="King R."/>
        </authorList>
    </citation>
    <scope>NUCLEOTIDE SEQUENCE</scope>
</reference>
<dbReference type="PANTHER" id="PTHR47217">
    <property type="entry name" value="GLOBIN-LIKE PROTEIN"/>
    <property type="match status" value="1"/>
</dbReference>
<protein>
    <recommendedName>
        <fullName evidence="7">Globin domain-containing protein</fullName>
    </recommendedName>
</protein>
<dbReference type="EMBL" id="OV651815">
    <property type="protein sequence ID" value="CAH1108626.1"/>
    <property type="molecule type" value="Genomic_DNA"/>
</dbReference>
<dbReference type="GO" id="GO:0005344">
    <property type="term" value="F:oxygen carrier activity"/>
    <property type="evidence" value="ECO:0007669"/>
    <property type="project" value="UniProtKB-KW"/>
</dbReference>
<evidence type="ECO:0000256" key="3">
    <source>
        <dbReference type="ARBA" id="ARBA00022621"/>
    </source>
</evidence>
<sequence length="172" mass="19259">MGSVWSLFGYGNHGRTDDPDPVTGLTSRDRYHVKTSWAGVMKNPTENGVALLILLFEKYPTAKEVFPFRDIPNSELAKNARVKVHANAVVYAIASIVDAIDNVDLLVPMLEKVGTSHGPRKVSEEQFLQLKETIVELFSKFMKKEEVEAWKKALDVVMSVINKALKTYLDGH</sequence>
<keyword evidence="2 6" id="KW-0349">Heme</keyword>
<accession>A0A9P0D2E2</accession>
<evidence type="ECO:0000259" key="7">
    <source>
        <dbReference type="PROSITE" id="PS01033"/>
    </source>
</evidence>
<keyword evidence="1 6" id="KW-0813">Transport</keyword>